<feature type="coiled-coil region" evidence="1">
    <location>
        <begin position="115"/>
        <end position="149"/>
    </location>
</feature>
<protein>
    <recommendedName>
        <fullName evidence="3">Thymidylate synthase ThyX</fullName>
    </recommendedName>
</protein>
<dbReference type="InterPro" id="IPR036098">
    <property type="entry name" value="Thymidylate_synthase_ThyX_sf"/>
</dbReference>
<dbReference type="AlphaFoldDB" id="A0A645BS95"/>
<dbReference type="GO" id="GO:0006231">
    <property type="term" value="P:dTMP biosynthetic process"/>
    <property type="evidence" value="ECO:0007669"/>
    <property type="project" value="InterPro"/>
</dbReference>
<proteinExistence type="predicted"/>
<dbReference type="GO" id="GO:0050797">
    <property type="term" value="F:thymidylate synthase (FAD) activity"/>
    <property type="evidence" value="ECO:0007669"/>
    <property type="project" value="InterPro"/>
</dbReference>
<accession>A0A645BS95</accession>
<comment type="caution">
    <text evidence="2">The sequence shown here is derived from an EMBL/GenBank/DDBJ whole genome shotgun (WGS) entry which is preliminary data.</text>
</comment>
<evidence type="ECO:0000256" key="1">
    <source>
        <dbReference type="SAM" id="Coils"/>
    </source>
</evidence>
<dbReference type="Gene3D" id="3.30.1360.170">
    <property type="match status" value="1"/>
</dbReference>
<name>A0A645BS95_9ZZZZ</name>
<dbReference type="EMBL" id="VSSQ01022179">
    <property type="protein sequence ID" value="MPM68299.1"/>
    <property type="molecule type" value="Genomic_DNA"/>
</dbReference>
<evidence type="ECO:0000313" key="2">
    <source>
        <dbReference type="EMBL" id="MPM68299.1"/>
    </source>
</evidence>
<reference evidence="2" key="1">
    <citation type="submission" date="2019-08" db="EMBL/GenBank/DDBJ databases">
        <authorList>
            <person name="Kucharzyk K."/>
            <person name="Murdoch R.W."/>
            <person name="Higgins S."/>
            <person name="Loffler F."/>
        </authorList>
    </citation>
    <scope>NUCLEOTIDE SEQUENCE</scope>
</reference>
<sequence>MKMNEVINNVEIFGIESAVRGSKYPMATDTNAVTGEVTPTTYKLATSRVGEGHDNFLNGIIVQFDLTFTNKVWVELERYHFIDFISSQSTMHRICRFDMDNAFIEYVDPRMIEIMKEKTKAYNESQEEIKRLQAEGADVKELNEKAKKMYLEVLYSNPAGFKITARMTTNYRQLKTIYLQRRTHRLPEWHAFCDWVETLPYSEFILPKKD</sequence>
<dbReference type="GO" id="GO:0050660">
    <property type="term" value="F:flavin adenine dinucleotide binding"/>
    <property type="evidence" value="ECO:0007669"/>
    <property type="project" value="InterPro"/>
</dbReference>
<gene>
    <name evidence="2" type="ORF">SDC9_115230</name>
</gene>
<evidence type="ECO:0008006" key="3">
    <source>
        <dbReference type="Google" id="ProtNLM"/>
    </source>
</evidence>
<keyword evidence="1" id="KW-0175">Coiled coil</keyword>
<organism evidence="2">
    <name type="scientific">bioreactor metagenome</name>
    <dbReference type="NCBI Taxonomy" id="1076179"/>
    <lineage>
        <taxon>unclassified sequences</taxon>
        <taxon>metagenomes</taxon>
        <taxon>ecological metagenomes</taxon>
    </lineage>
</organism>